<keyword evidence="5" id="KW-1185">Reference proteome</keyword>
<dbReference type="Gene3D" id="2.60.40.790">
    <property type="match status" value="1"/>
</dbReference>
<dbReference type="PROSITE" id="PS51203">
    <property type="entry name" value="CS"/>
    <property type="match status" value="1"/>
</dbReference>
<accession>A0AB34IZC4</accession>
<dbReference type="EMBL" id="JBGBPQ010000017">
    <property type="protein sequence ID" value="KAL1508025.1"/>
    <property type="molecule type" value="Genomic_DNA"/>
</dbReference>
<name>A0AB34IZC4_PRYPA</name>
<dbReference type="Pfam" id="PF04969">
    <property type="entry name" value="CS"/>
    <property type="match status" value="1"/>
</dbReference>
<reference evidence="4 5" key="1">
    <citation type="journal article" date="2024" name="Science">
        <title>Giant polyketide synthase enzymes in the biosynthesis of giant marine polyether toxins.</title>
        <authorList>
            <person name="Fallon T.R."/>
            <person name="Shende V.V."/>
            <person name="Wierzbicki I.H."/>
            <person name="Pendleton A.L."/>
            <person name="Watervoot N.F."/>
            <person name="Auber R.P."/>
            <person name="Gonzalez D.J."/>
            <person name="Wisecaver J.H."/>
            <person name="Moore B.S."/>
        </authorList>
    </citation>
    <scope>NUCLEOTIDE SEQUENCE [LARGE SCALE GENOMIC DNA]</scope>
    <source>
        <strain evidence="4 5">12B1</strain>
    </source>
</reference>
<evidence type="ECO:0000256" key="1">
    <source>
        <dbReference type="SAM" id="Coils"/>
    </source>
</evidence>
<dbReference type="Gene3D" id="1.25.10.10">
    <property type="entry name" value="Leucine-rich Repeat Variant"/>
    <property type="match status" value="2"/>
</dbReference>
<dbReference type="Proteomes" id="UP001515480">
    <property type="component" value="Unassembled WGS sequence"/>
</dbReference>
<gene>
    <name evidence="4" type="ORF">AB1Y20_007622</name>
</gene>
<dbReference type="InterPro" id="IPR011989">
    <property type="entry name" value="ARM-like"/>
</dbReference>
<dbReference type="InterPro" id="IPR007052">
    <property type="entry name" value="CS_dom"/>
</dbReference>
<evidence type="ECO:0000313" key="5">
    <source>
        <dbReference type="Proteomes" id="UP001515480"/>
    </source>
</evidence>
<comment type="caution">
    <text evidence="4">The sequence shown here is derived from an EMBL/GenBank/DDBJ whole genome shotgun (WGS) entry which is preliminary data.</text>
</comment>
<feature type="coiled-coil region" evidence="1">
    <location>
        <begin position="643"/>
        <end position="678"/>
    </location>
</feature>
<sequence length="731" mass="78907">MCRALNSASFAKLLSGRCHGGTSAFSPSLSSQLLLPLQIPFPAAPYTTPPTLVLRSSSTSMISGRAKETKLKDGGELRSALASACESSLPNSFSLAQLNALLAHAAQPKDSRDPLELKHTLGTMGLAKLTLKQRKKIVEALEAQLSQARRFNLPERFDDGTPPPPPPKPDPIRKVSASKQMMLSPTPLEGRGEGFTWSQSEAELTIVIPMPEGTGKQEVHLQMTPKYGPAQQLVLRAKFWSVPLLAGILHHEVDASEAMWHLGQNGGSVVVDLPKVEEKLWPGTPPVFVRNTNPLNDITLPKLDEADEISTGGESSALVSGFTPERVVQKMCQNPLDKEVQINACIMLQQLFQANKGNCLAAANARAVPVLVKTLRSFGQETEVQIAAWRPMLSMLNSQPFLRKLVVEGGGMQMLLAGFAAHKAAADVITLLCLVMRSLLPATPPRPFVEAGGLELLAEAFLFHATNPSVGEVAAACMHMLAGINNIVRRMVLRLEVLAPLLALVEAHPERTSLAEVTLGLMAQLGKGDATCSPFYVKQAAIRPVVDMMRRHSDMASIQADGCRVLGALLVSEEMAMDLFAAGGLELLLEAERSHSEVPAVTNEVANVLEQAICVMCEAVGEEAPEEELDTLGMANVLRDMDAAAVGRRKAEAEERARVEEEKRIAAEKEEAERLAAIAALEAQRQAEIEDARNDTSPSAYGGFTWKGSSFDDPRLAALEDEPRIVELDDD</sequence>
<feature type="compositionally biased region" description="Basic and acidic residues" evidence="2">
    <location>
        <begin position="721"/>
        <end position="731"/>
    </location>
</feature>
<dbReference type="InterPro" id="IPR008978">
    <property type="entry name" value="HSP20-like_chaperone"/>
</dbReference>
<feature type="region of interest" description="Disordered" evidence="2">
    <location>
        <begin position="689"/>
        <end position="731"/>
    </location>
</feature>
<dbReference type="SUPFAM" id="SSF48371">
    <property type="entry name" value="ARM repeat"/>
    <property type="match status" value="1"/>
</dbReference>
<dbReference type="InterPro" id="IPR016024">
    <property type="entry name" value="ARM-type_fold"/>
</dbReference>
<evidence type="ECO:0000256" key="2">
    <source>
        <dbReference type="SAM" id="MobiDB-lite"/>
    </source>
</evidence>
<organism evidence="4 5">
    <name type="scientific">Prymnesium parvum</name>
    <name type="common">Toxic golden alga</name>
    <dbReference type="NCBI Taxonomy" id="97485"/>
    <lineage>
        <taxon>Eukaryota</taxon>
        <taxon>Haptista</taxon>
        <taxon>Haptophyta</taxon>
        <taxon>Prymnesiophyceae</taxon>
        <taxon>Prymnesiales</taxon>
        <taxon>Prymnesiaceae</taxon>
        <taxon>Prymnesium</taxon>
    </lineage>
</organism>
<keyword evidence="1" id="KW-0175">Coiled coil</keyword>
<proteinExistence type="predicted"/>
<feature type="region of interest" description="Disordered" evidence="2">
    <location>
        <begin position="149"/>
        <end position="173"/>
    </location>
</feature>
<protein>
    <recommendedName>
        <fullName evidence="3">CS domain-containing protein</fullName>
    </recommendedName>
</protein>
<evidence type="ECO:0000313" key="4">
    <source>
        <dbReference type="EMBL" id="KAL1508025.1"/>
    </source>
</evidence>
<dbReference type="CDD" id="cd06467">
    <property type="entry name" value="p23_NUDC_like"/>
    <property type="match status" value="1"/>
</dbReference>
<dbReference type="SUPFAM" id="SSF49764">
    <property type="entry name" value="HSP20-like chaperones"/>
    <property type="match status" value="1"/>
</dbReference>
<feature type="domain" description="CS" evidence="3">
    <location>
        <begin position="190"/>
        <end position="285"/>
    </location>
</feature>
<evidence type="ECO:0000259" key="3">
    <source>
        <dbReference type="PROSITE" id="PS51203"/>
    </source>
</evidence>
<dbReference type="AlphaFoldDB" id="A0AB34IZC4"/>